<keyword evidence="1" id="KW-0540">Nuclease</keyword>
<organism evidence="6 7">
    <name type="scientific">Nocardiopsis endophytica</name>
    <dbReference type="NCBI Taxonomy" id="3018445"/>
    <lineage>
        <taxon>Bacteria</taxon>
        <taxon>Bacillati</taxon>
        <taxon>Actinomycetota</taxon>
        <taxon>Actinomycetes</taxon>
        <taxon>Streptosporangiales</taxon>
        <taxon>Nocardiopsidaceae</taxon>
        <taxon>Nocardiopsis</taxon>
    </lineage>
</organism>
<evidence type="ECO:0000256" key="3">
    <source>
        <dbReference type="ARBA" id="ARBA00022801"/>
    </source>
</evidence>
<evidence type="ECO:0000259" key="5">
    <source>
        <dbReference type="PROSITE" id="PS50830"/>
    </source>
</evidence>
<reference evidence="6 7" key="1">
    <citation type="submission" date="2023-01" db="EMBL/GenBank/DDBJ databases">
        <title>Draft genome sequence of Nocardiopsis sp. RSe5-2 isolated from halophytes.</title>
        <authorList>
            <person name="Duangmal K."/>
            <person name="Chantavorakit T."/>
        </authorList>
    </citation>
    <scope>NUCLEOTIDE SEQUENCE [LARGE SCALE GENOMIC DNA]</scope>
    <source>
        <strain evidence="6 7">RSe5-2</strain>
    </source>
</reference>
<dbReference type="EMBL" id="JAQFWQ010000068">
    <property type="protein sequence ID" value="MDA2813131.1"/>
    <property type="molecule type" value="Genomic_DNA"/>
</dbReference>
<dbReference type="Pfam" id="PF00565">
    <property type="entry name" value="SNase"/>
    <property type="match status" value="1"/>
</dbReference>
<evidence type="ECO:0000313" key="6">
    <source>
        <dbReference type="EMBL" id="MDA2813131.1"/>
    </source>
</evidence>
<accession>A0ABT4U847</accession>
<proteinExistence type="predicted"/>
<keyword evidence="3" id="KW-0378">Hydrolase</keyword>
<name>A0ABT4U847_9ACTN</name>
<comment type="caution">
    <text evidence="6">The sequence shown here is derived from an EMBL/GenBank/DDBJ whole genome shotgun (WGS) entry which is preliminary data.</text>
</comment>
<dbReference type="InterPro" id="IPR035437">
    <property type="entry name" value="SNase_OB-fold_sf"/>
</dbReference>
<feature type="domain" description="TNase-like" evidence="5">
    <location>
        <begin position="100"/>
        <end position="234"/>
    </location>
</feature>
<feature type="compositionally biased region" description="Low complexity" evidence="4">
    <location>
        <begin position="81"/>
        <end position="92"/>
    </location>
</feature>
<evidence type="ECO:0000313" key="7">
    <source>
        <dbReference type="Proteomes" id="UP001527866"/>
    </source>
</evidence>
<keyword evidence="2" id="KW-0255">Endonuclease</keyword>
<evidence type="ECO:0000256" key="2">
    <source>
        <dbReference type="ARBA" id="ARBA00022759"/>
    </source>
</evidence>
<feature type="region of interest" description="Disordered" evidence="4">
    <location>
        <begin position="219"/>
        <end position="285"/>
    </location>
</feature>
<feature type="region of interest" description="Disordered" evidence="4">
    <location>
        <begin position="1"/>
        <end position="50"/>
    </location>
</feature>
<dbReference type="SUPFAM" id="SSF50199">
    <property type="entry name" value="Staphylococcal nuclease"/>
    <property type="match status" value="1"/>
</dbReference>
<dbReference type="PANTHER" id="PTHR12302">
    <property type="entry name" value="EBNA2 BINDING PROTEIN P100"/>
    <property type="match status" value="1"/>
</dbReference>
<dbReference type="SMART" id="SM00318">
    <property type="entry name" value="SNc"/>
    <property type="match status" value="1"/>
</dbReference>
<feature type="compositionally biased region" description="Basic and acidic residues" evidence="4">
    <location>
        <begin position="1"/>
        <end position="17"/>
    </location>
</feature>
<feature type="compositionally biased region" description="Low complexity" evidence="4">
    <location>
        <begin position="39"/>
        <end position="50"/>
    </location>
</feature>
<dbReference type="Proteomes" id="UP001527866">
    <property type="component" value="Unassembled WGS sequence"/>
</dbReference>
<dbReference type="Gene3D" id="2.40.50.90">
    <property type="match status" value="1"/>
</dbReference>
<dbReference type="PANTHER" id="PTHR12302:SF3">
    <property type="entry name" value="SERINE_THREONINE-PROTEIN KINASE 31"/>
    <property type="match status" value="1"/>
</dbReference>
<feature type="compositionally biased region" description="Acidic residues" evidence="4">
    <location>
        <begin position="245"/>
        <end position="276"/>
    </location>
</feature>
<evidence type="ECO:0000256" key="4">
    <source>
        <dbReference type="SAM" id="MobiDB-lite"/>
    </source>
</evidence>
<sequence length="329" mass="33742">MAEAKRVTIMAADDKPFTDPAARRRARARNRERDPAPSSPARRGGPGRAPRAVAAGCLIALALAGCALDDPAAVDTGGGAAEPAPSEPAEPSVPDGVPEDAQAAEVEEVTGADAVRVLALGGGTDGPLPEGESTEVLLSGIDAPASGECFADEAADRTDLLLAPGETVYIGDADDTGDGLLAHVWSADGTWVNEDLLSSGHAEYASADGSSDRAADLREAADAAEQAGEGLWTECAPEPPPEPEPPQEPEEPAAPEVEEPEPAEPAEPAEPEEPAAPDDGIIMAPSGKHYAAGQFCKHDHLGQTTQDASGHTLLCAFHDGEANARWKRV</sequence>
<dbReference type="InterPro" id="IPR016071">
    <property type="entry name" value="Staphylococal_nuclease_OB-fold"/>
</dbReference>
<gene>
    <name evidence="6" type="ORF">O4J56_20965</name>
</gene>
<protein>
    <submittedName>
        <fullName evidence="6">Thermonuclease family protein</fullName>
    </submittedName>
</protein>
<keyword evidence="7" id="KW-1185">Reference proteome</keyword>
<dbReference type="PROSITE" id="PS50830">
    <property type="entry name" value="TNASE_3"/>
    <property type="match status" value="1"/>
</dbReference>
<evidence type="ECO:0000256" key="1">
    <source>
        <dbReference type="ARBA" id="ARBA00022722"/>
    </source>
</evidence>
<dbReference type="RefSeq" id="WP_270687943.1">
    <property type="nucleotide sequence ID" value="NZ_JAQFWQ010000068.1"/>
</dbReference>
<feature type="region of interest" description="Disordered" evidence="4">
    <location>
        <begin position="71"/>
        <end position="102"/>
    </location>
</feature>